<evidence type="ECO:0000313" key="2">
    <source>
        <dbReference type="Proteomes" id="UP000199682"/>
    </source>
</evidence>
<proteinExistence type="predicted"/>
<reference evidence="2" key="1">
    <citation type="submission" date="2016-10" db="EMBL/GenBank/DDBJ databases">
        <authorList>
            <person name="Varghese N."/>
            <person name="Submissions S."/>
        </authorList>
    </citation>
    <scope>NUCLEOTIDE SEQUENCE [LARGE SCALE GENOMIC DNA]</scope>
    <source>
        <strain evidence="2">DSM 44796</strain>
    </source>
</reference>
<dbReference type="AlphaFoldDB" id="A0A1G9Z7J5"/>
<dbReference type="EMBL" id="FNET01000037">
    <property type="protein sequence ID" value="SDN16433.1"/>
    <property type="molecule type" value="Genomic_DNA"/>
</dbReference>
<protein>
    <submittedName>
        <fullName evidence="1">Uncharacterized protein</fullName>
    </submittedName>
</protein>
<accession>A0A1G9Z7J5</accession>
<organism evidence="1 2">
    <name type="scientific">Lentzea albidocapillata subsp. violacea</name>
    <dbReference type="NCBI Taxonomy" id="128104"/>
    <lineage>
        <taxon>Bacteria</taxon>
        <taxon>Bacillati</taxon>
        <taxon>Actinomycetota</taxon>
        <taxon>Actinomycetes</taxon>
        <taxon>Pseudonocardiales</taxon>
        <taxon>Pseudonocardiaceae</taxon>
        <taxon>Lentzea</taxon>
    </lineage>
</organism>
<sequence>MTAITERDQDAGATSTRYHYTRVVEVAGRTVRARVERGVYLNDSGAVAEVLTDQAEWGSLAADDLNNWWHDTPPPNPDVHAVGVLGPLAERLLHRAAEILAAPPPTVTLSPHLYRAVSALLATNSGYNAECRIDPNDITWATNHGGALRIFEHPDGSVTFTKAHRDECPFVASEGGQGCDDECYFDLPHRA</sequence>
<name>A0A1G9Z7J5_9PSEU</name>
<gene>
    <name evidence="1" type="ORF">SAMN04488074_13728</name>
</gene>
<dbReference type="RefSeq" id="WP_090015191.1">
    <property type="nucleotide sequence ID" value="NZ_FNET01000037.1"/>
</dbReference>
<dbReference type="Proteomes" id="UP000199682">
    <property type="component" value="Unassembled WGS sequence"/>
</dbReference>
<evidence type="ECO:0000313" key="1">
    <source>
        <dbReference type="EMBL" id="SDN16433.1"/>
    </source>
</evidence>